<evidence type="ECO:0000256" key="1">
    <source>
        <dbReference type="SAM" id="MobiDB-lite"/>
    </source>
</evidence>
<evidence type="ECO:0000313" key="3">
    <source>
        <dbReference type="Proteomes" id="UP000316270"/>
    </source>
</evidence>
<accession>A0A517LFD7</accession>
<sequence length="483" mass="54946">MAFNKLAIETNQSIAIYLSDKDIANFRLVCRVANYAIDADYNRFWSDLWKQQYDLPRVAHRDHTQTKREYQSRRETMPKTRFNGGLTRKEKLYLKTIKAIIIDADPVVDSSHQPTSRNIAALEHFVKETNLMEVIFSRAPKAIRNPKSKPKVDDQLLPLIQLVLSALSLRLEHGTVWSFDTSQRMCYMSSVAEPLFGGPGGTDVNVDWALHAVNFFRYHALRSEEATLHGPWKNLTKDNMGLGLPQLMKERLNNQNATIGHEWKGTYAYLLRHEVQKLRKQILGQGDYYQDKNIEAGEGAIQRLTLDFPSDAGSKWPKVFEKHLESLAFHHDRLGGHYPPPIGAPAPPTARMRRNRPASSATLGTSLQFQGEGYDDENFCCAGWINPLPSQNGIPGWKRMTMMKFFKNEQGLIDRDALWAYEGVVLPGDQIVVGRWWSPEGLDAESKLNQYSGPFILWNVDQLEAYKGEKLAAEQIETLGVAM</sequence>
<keyword evidence="3" id="KW-1185">Reference proteome</keyword>
<dbReference type="OrthoDB" id="3971593at2759"/>
<feature type="region of interest" description="Disordered" evidence="1">
    <location>
        <begin position="60"/>
        <end position="81"/>
    </location>
</feature>
<reference evidence="2 3" key="1">
    <citation type="submission" date="2019-07" db="EMBL/GenBank/DDBJ databases">
        <title>Finished genome of Venturia effusa.</title>
        <authorList>
            <person name="Young C.A."/>
            <person name="Cox M.P."/>
            <person name="Ganley A.R.D."/>
            <person name="David W.J."/>
        </authorList>
    </citation>
    <scope>NUCLEOTIDE SEQUENCE [LARGE SCALE GENOMIC DNA]</scope>
    <source>
        <strain evidence="3">albino</strain>
    </source>
</reference>
<proteinExistence type="predicted"/>
<evidence type="ECO:0000313" key="2">
    <source>
        <dbReference type="EMBL" id="QDS74352.1"/>
    </source>
</evidence>
<dbReference type="AlphaFoldDB" id="A0A517LFD7"/>
<dbReference type="EMBL" id="CP042195">
    <property type="protein sequence ID" value="QDS74352.1"/>
    <property type="molecule type" value="Genomic_DNA"/>
</dbReference>
<organism evidence="2 3">
    <name type="scientific">Venturia effusa</name>
    <dbReference type="NCBI Taxonomy" id="50376"/>
    <lineage>
        <taxon>Eukaryota</taxon>
        <taxon>Fungi</taxon>
        <taxon>Dikarya</taxon>
        <taxon>Ascomycota</taxon>
        <taxon>Pezizomycotina</taxon>
        <taxon>Dothideomycetes</taxon>
        <taxon>Pleosporomycetidae</taxon>
        <taxon>Venturiales</taxon>
        <taxon>Venturiaceae</taxon>
        <taxon>Venturia</taxon>
    </lineage>
</organism>
<evidence type="ECO:0008006" key="4">
    <source>
        <dbReference type="Google" id="ProtNLM"/>
    </source>
</evidence>
<dbReference type="Proteomes" id="UP000316270">
    <property type="component" value="Chromosome 11"/>
</dbReference>
<feature type="compositionally biased region" description="Basic and acidic residues" evidence="1">
    <location>
        <begin position="60"/>
        <end position="78"/>
    </location>
</feature>
<name>A0A517LFD7_9PEZI</name>
<gene>
    <name evidence="2" type="ORF">FKW77_004743</name>
</gene>
<dbReference type="STRING" id="50376.A0A517LFD7"/>
<protein>
    <recommendedName>
        <fullName evidence="4">F-box domain-containing protein</fullName>
    </recommendedName>
</protein>